<dbReference type="GO" id="GO:0003700">
    <property type="term" value="F:DNA-binding transcription factor activity"/>
    <property type="evidence" value="ECO:0007669"/>
    <property type="project" value="InterPro"/>
</dbReference>
<protein>
    <recommendedName>
        <fullName evidence="4">HTH gntR-type domain-containing protein</fullName>
    </recommendedName>
</protein>
<evidence type="ECO:0000313" key="6">
    <source>
        <dbReference type="Proteomes" id="UP000642748"/>
    </source>
</evidence>
<organism evidence="5 6">
    <name type="scientific">Rugosimonospora africana</name>
    <dbReference type="NCBI Taxonomy" id="556532"/>
    <lineage>
        <taxon>Bacteria</taxon>
        <taxon>Bacillati</taxon>
        <taxon>Actinomycetota</taxon>
        <taxon>Actinomycetes</taxon>
        <taxon>Micromonosporales</taxon>
        <taxon>Micromonosporaceae</taxon>
        <taxon>Rugosimonospora</taxon>
    </lineage>
</organism>
<keyword evidence="6" id="KW-1185">Reference proteome</keyword>
<feature type="domain" description="HTH gntR-type" evidence="4">
    <location>
        <begin position="6"/>
        <end position="74"/>
    </location>
</feature>
<dbReference type="AlphaFoldDB" id="A0A8J3QYP0"/>
<dbReference type="SUPFAM" id="SSF46785">
    <property type="entry name" value="Winged helix' DNA-binding domain"/>
    <property type="match status" value="1"/>
</dbReference>
<dbReference type="InterPro" id="IPR036390">
    <property type="entry name" value="WH_DNA-bd_sf"/>
</dbReference>
<dbReference type="Gene3D" id="1.10.10.10">
    <property type="entry name" value="Winged helix-like DNA-binding domain superfamily/Winged helix DNA-binding domain"/>
    <property type="match status" value="1"/>
</dbReference>
<evidence type="ECO:0000256" key="3">
    <source>
        <dbReference type="ARBA" id="ARBA00023163"/>
    </source>
</evidence>
<keyword evidence="2" id="KW-0238">DNA-binding</keyword>
<evidence type="ECO:0000256" key="2">
    <source>
        <dbReference type="ARBA" id="ARBA00023125"/>
    </source>
</evidence>
<reference evidence="5" key="1">
    <citation type="submission" date="2021-01" db="EMBL/GenBank/DDBJ databases">
        <title>Whole genome shotgun sequence of Rugosimonospora africana NBRC 104875.</title>
        <authorList>
            <person name="Komaki H."/>
            <person name="Tamura T."/>
        </authorList>
    </citation>
    <scope>NUCLEOTIDE SEQUENCE</scope>
    <source>
        <strain evidence="5">NBRC 104875</strain>
    </source>
</reference>
<dbReference type="InterPro" id="IPR036388">
    <property type="entry name" value="WH-like_DNA-bd_sf"/>
</dbReference>
<dbReference type="InterPro" id="IPR000524">
    <property type="entry name" value="Tscrpt_reg_HTH_GntR"/>
</dbReference>
<sequence>MMTDRRSSWLELAENLAERVRTGKLQPGDRLPTENELRNSTGLSRTTVRHAVAEVRSRGLIKTVPQDGSFVLGSGGPFQLGPGESVTPSTALIVTGADGSIRTLAAGTRIVVDANGCACHG</sequence>
<name>A0A8J3QYP0_9ACTN</name>
<dbReference type="PRINTS" id="PR00035">
    <property type="entry name" value="HTHGNTR"/>
</dbReference>
<dbReference type="SMART" id="SM00345">
    <property type="entry name" value="HTH_GNTR"/>
    <property type="match status" value="1"/>
</dbReference>
<keyword evidence="3" id="KW-0804">Transcription</keyword>
<dbReference type="Proteomes" id="UP000642748">
    <property type="component" value="Unassembled WGS sequence"/>
</dbReference>
<gene>
    <name evidence="5" type="ORF">Raf01_78560</name>
</gene>
<dbReference type="InterPro" id="IPR050679">
    <property type="entry name" value="Bact_HTH_transcr_reg"/>
</dbReference>
<proteinExistence type="predicted"/>
<dbReference type="CDD" id="cd07377">
    <property type="entry name" value="WHTH_GntR"/>
    <property type="match status" value="1"/>
</dbReference>
<dbReference type="GO" id="GO:0045892">
    <property type="term" value="P:negative regulation of DNA-templated transcription"/>
    <property type="evidence" value="ECO:0007669"/>
    <property type="project" value="TreeGrafter"/>
</dbReference>
<evidence type="ECO:0000259" key="4">
    <source>
        <dbReference type="PROSITE" id="PS50949"/>
    </source>
</evidence>
<dbReference type="EMBL" id="BONZ01000083">
    <property type="protein sequence ID" value="GIH19684.1"/>
    <property type="molecule type" value="Genomic_DNA"/>
</dbReference>
<dbReference type="GO" id="GO:0003677">
    <property type="term" value="F:DNA binding"/>
    <property type="evidence" value="ECO:0007669"/>
    <property type="project" value="UniProtKB-KW"/>
</dbReference>
<comment type="caution">
    <text evidence="5">The sequence shown here is derived from an EMBL/GenBank/DDBJ whole genome shotgun (WGS) entry which is preliminary data.</text>
</comment>
<dbReference type="Pfam" id="PF00392">
    <property type="entry name" value="GntR"/>
    <property type="match status" value="1"/>
</dbReference>
<evidence type="ECO:0000313" key="5">
    <source>
        <dbReference type="EMBL" id="GIH19684.1"/>
    </source>
</evidence>
<dbReference type="PANTHER" id="PTHR44846:SF17">
    <property type="entry name" value="GNTR-FAMILY TRANSCRIPTIONAL REGULATOR"/>
    <property type="match status" value="1"/>
</dbReference>
<accession>A0A8J3QYP0</accession>
<dbReference type="PROSITE" id="PS50949">
    <property type="entry name" value="HTH_GNTR"/>
    <property type="match status" value="1"/>
</dbReference>
<keyword evidence="1" id="KW-0805">Transcription regulation</keyword>
<dbReference type="PANTHER" id="PTHR44846">
    <property type="entry name" value="MANNOSYL-D-GLYCERATE TRANSPORT/METABOLISM SYSTEM REPRESSOR MNGR-RELATED"/>
    <property type="match status" value="1"/>
</dbReference>
<evidence type="ECO:0000256" key="1">
    <source>
        <dbReference type="ARBA" id="ARBA00023015"/>
    </source>
</evidence>